<dbReference type="Proteomes" id="UP000319897">
    <property type="component" value="Unassembled WGS sequence"/>
</dbReference>
<dbReference type="OrthoDB" id="5523615at2"/>
<keyword evidence="3" id="KW-1185">Reference proteome</keyword>
<gene>
    <name evidence="2" type="ORF">FJQ54_09395</name>
</gene>
<feature type="signal peptide" evidence="1">
    <location>
        <begin position="1"/>
        <end position="18"/>
    </location>
</feature>
<dbReference type="AlphaFoldDB" id="A0A501XKK1"/>
<evidence type="ECO:0000313" key="3">
    <source>
        <dbReference type="Proteomes" id="UP000319897"/>
    </source>
</evidence>
<feature type="chain" id="PRO_5021418113" evidence="1">
    <location>
        <begin position="19"/>
        <end position="501"/>
    </location>
</feature>
<dbReference type="EMBL" id="VFSU01000024">
    <property type="protein sequence ID" value="TPE61100.1"/>
    <property type="molecule type" value="Genomic_DNA"/>
</dbReference>
<dbReference type="RefSeq" id="WP_140928158.1">
    <property type="nucleotide sequence ID" value="NZ_VFSU01000024.1"/>
</dbReference>
<protein>
    <submittedName>
        <fullName evidence="2">Uncharacterized protein</fullName>
    </submittedName>
</protein>
<evidence type="ECO:0000313" key="2">
    <source>
        <dbReference type="EMBL" id="TPE61100.1"/>
    </source>
</evidence>
<dbReference type="SUPFAM" id="SSF48452">
    <property type="entry name" value="TPR-like"/>
    <property type="match status" value="1"/>
</dbReference>
<comment type="caution">
    <text evidence="2">The sequence shown here is derived from an EMBL/GenBank/DDBJ whole genome shotgun (WGS) entry which is preliminary data.</text>
</comment>
<evidence type="ECO:0000256" key="1">
    <source>
        <dbReference type="SAM" id="SignalP"/>
    </source>
</evidence>
<keyword evidence="1" id="KW-0732">Signal</keyword>
<name>A0A501XKK1_9SPHN</name>
<proteinExistence type="predicted"/>
<accession>A0A501XKK1</accession>
<dbReference type="Gene3D" id="1.25.40.10">
    <property type="entry name" value="Tetratricopeptide repeat domain"/>
    <property type="match status" value="1"/>
</dbReference>
<dbReference type="InterPro" id="IPR011990">
    <property type="entry name" value="TPR-like_helical_dom_sf"/>
</dbReference>
<organism evidence="2 3">
    <name type="scientific">Sandaracinobacter neustonicus</name>
    <dbReference type="NCBI Taxonomy" id="1715348"/>
    <lineage>
        <taxon>Bacteria</taxon>
        <taxon>Pseudomonadati</taxon>
        <taxon>Pseudomonadota</taxon>
        <taxon>Alphaproteobacteria</taxon>
        <taxon>Sphingomonadales</taxon>
        <taxon>Sphingosinicellaceae</taxon>
        <taxon>Sandaracinobacter</taxon>
    </lineage>
</organism>
<sequence length="501" mass="55824">MRLLLSLLLLLLPTPLLAQWKMAETERFRVYADMPARKLEQRAALLEDFHALLVRATGRDLPPGSPPLDVFLVSDMAQASPWRPVDPRVSGFYRASSGRISAFAMEDLPDSRIPDLAQTLLLHEYAHHFLLGASRNAYPAWYVEGFAEYYSTARFGNDSIDYGLASPVRAQTLVRAPWIPLERLLARDPSLLRGDDSAIFYAQSWLLTHYLFRAPGMRGRLSDYLKAYAAGADPVEAFRTHIDPDFRAFEAKLRRYVVREATYSRFNRIDETRPTVRITELPASASTMLMPMIAIEQGVPPDRREEALADLRQRAARFPGDPLALRALALGELQLGSPMAAADLLDAQLARTPDDADLLRWRAQAARLLGQPEVARTYLLRAMRANPQDWRTALAYSRLYRSTAQPMPDQALEALMKAYRLAPQVNDVVLDAALALANAGRTGEAAQVLEPLAWAPHGGPASELAQRMLVKARAGDVAGVQGQVEDLRRQQIAGGQIGRRR</sequence>
<reference evidence="2 3" key="1">
    <citation type="submission" date="2019-06" db="EMBL/GenBank/DDBJ databases">
        <authorList>
            <person name="Lee I."/>
            <person name="Jang G.I."/>
            <person name="Hwang C.Y."/>
        </authorList>
    </citation>
    <scope>NUCLEOTIDE SEQUENCE [LARGE SCALE GENOMIC DNA]</scope>
    <source>
        <strain evidence="2 3">PAMC 28131</strain>
    </source>
</reference>